<dbReference type="EMBL" id="GL945428">
    <property type="protein sequence ID" value="EGO30850.1"/>
    <property type="molecule type" value="Genomic_DNA"/>
</dbReference>
<dbReference type="HOGENOM" id="CLU_1628075_0_0_1"/>
<dbReference type="RefSeq" id="XP_007312734.1">
    <property type="nucleotide sequence ID" value="XM_007312672.1"/>
</dbReference>
<protein>
    <recommendedName>
        <fullName evidence="2">DDE Tnp4 domain-containing protein</fullName>
    </recommendedName>
</protein>
<dbReference type="GeneID" id="18814018"/>
<organism>
    <name type="scientific">Serpula lacrymans var. lacrymans (strain S7.9)</name>
    <name type="common">Dry rot fungus</name>
    <dbReference type="NCBI Taxonomy" id="578457"/>
    <lineage>
        <taxon>Eukaryota</taxon>
        <taxon>Fungi</taxon>
        <taxon>Dikarya</taxon>
        <taxon>Basidiomycota</taxon>
        <taxon>Agaricomycotina</taxon>
        <taxon>Agaricomycetes</taxon>
        <taxon>Agaricomycetidae</taxon>
        <taxon>Boletales</taxon>
        <taxon>Coniophorineae</taxon>
        <taxon>Serpulaceae</taxon>
        <taxon>Serpula</taxon>
    </lineage>
</organism>
<accession>F8NFH1</accession>
<sequence length="163" mass="18606">MPEQRFNGILDELSLARFLTINQLLILPVEALRTVGDMVFRLKGEGNEMAINLDEVESEARDDIEIKYEDSAEVIEIEDEVSGWGEYEDEPKDFKELFNLRHAQARNVIGHIFVVVKRHFQLMVAAPEYALEVQAKLIPALCVLHNFIQLHDPDDSNNEEGTA</sequence>
<evidence type="ECO:0008006" key="2">
    <source>
        <dbReference type="Google" id="ProtNLM"/>
    </source>
</evidence>
<gene>
    <name evidence="1" type="ORF">SERLADRAFT_432495</name>
</gene>
<proteinExistence type="predicted"/>
<dbReference type="OrthoDB" id="2684964at2759"/>
<dbReference type="Proteomes" id="UP000008064">
    <property type="component" value="Unassembled WGS sequence"/>
</dbReference>
<reference evidence="1" key="1">
    <citation type="submission" date="2011-04" db="EMBL/GenBank/DDBJ databases">
        <title>Evolution of plant cell wall degrading machinery underlies the functional diversity of forest fungi.</title>
        <authorList>
            <consortium name="US DOE Joint Genome Institute (JGI-PGF)"/>
            <person name="Eastwood D.C."/>
            <person name="Floudas D."/>
            <person name="Binder M."/>
            <person name="Majcherczyk A."/>
            <person name="Schneider P."/>
            <person name="Aerts A."/>
            <person name="Asiegbu F.O."/>
            <person name="Baker S.E."/>
            <person name="Barry K."/>
            <person name="Bendiksby M."/>
            <person name="Blumentritt M."/>
            <person name="Coutinho P.M."/>
            <person name="Cullen D."/>
            <person name="Cullen D."/>
            <person name="Gathman A."/>
            <person name="Goodell B."/>
            <person name="Henrissat B."/>
            <person name="Ihrmark K."/>
            <person name="Kauserud H."/>
            <person name="Kohler A."/>
            <person name="LaButti K."/>
            <person name="Lapidus A."/>
            <person name="Lavin J.L."/>
            <person name="Lee Y.-H."/>
            <person name="Lindquist E."/>
            <person name="Lilly W."/>
            <person name="Lucas S."/>
            <person name="Morin E."/>
            <person name="Murat C."/>
            <person name="Oguiza J.A."/>
            <person name="Park J."/>
            <person name="Pisabarro A.G."/>
            <person name="Riley R."/>
            <person name="Rosling A."/>
            <person name="Salamov A."/>
            <person name="Schmidt O."/>
            <person name="Schmutz J."/>
            <person name="Skrede I."/>
            <person name="Stenlid J."/>
            <person name="Wiebenga A."/>
            <person name="Xie X."/>
            <person name="Kues U."/>
            <person name="Hibbett D.S."/>
            <person name="Hoffmeister D."/>
            <person name="Hogberg N."/>
            <person name="Martin F."/>
            <person name="Grigoriev I.V."/>
            <person name="Watkinson S.C."/>
        </authorList>
    </citation>
    <scope>NUCLEOTIDE SEQUENCE</scope>
    <source>
        <strain evidence="1">S7.9</strain>
    </source>
</reference>
<name>F8NFH1_SERL9</name>
<evidence type="ECO:0000313" key="1">
    <source>
        <dbReference type="EMBL" id="EGO30850.1"/>
    </source>
</evidence>
<dbReference type="KEGG" id="sla:SERLADRAFT_432495"/>
<dbReference type="AlphaFoldDB" id="F8NFH1"/>